<feature type="compositionally biased region" description="Low complexity" evidence="1">
    <location>
        <begin position="241"/>
        <end position="250"/>
    </location>
</feature>
<proteinExistence type="predicted"/>
<feature type="region of interest" description="Disordered" evidence="1">
    <location>
        <begin position="165"/>
        <end position="264"/>
    </location>
</feature>
<sequence length="463" mass="52318">LTISLENHSNNEQQQDDEYTISNKAILDKKECNEDISINKDGFNDIQFTKPVIRSNIDFTEISEFVSLDSTFFPGTSATAHIEVNRLFSLLEEKKAKIDCILDSQNVYAVGVNFQKDYSMPCIICWVSKYLDINIKEQLSNLFNDEFEVMEEIVVPIDTDVNNSNSAQNRLFNNNGTPPSGNEKESEDKENDNYCNENGEKNGDGTNGKDNNGKDDENGDGTNGKENDGKDDENGYGDNGGENNENNNNDNGKENHDKNTSRAVTKENSEIFQEFDIVAAICANVTPVNEYQKILEFSVDVIECGMGAMLSENSSLHKLGSGYFLDSIVIEVSPVPQQNRTILWKVDTQPEQPNRVIKVSTNRERSKGIKGQVNGAGIQVEGNYDEKNALNTEKIVNEWEMKLDGCFTTGVRWSYFHKDSIYTSNFAPELNVSHYEQNDLIYFLENEDFNKEDTQKQKDIFLK</sequence>
<gene>
    <name evidence="2" type="ORF">GMARGA_LOCUS18168</name>
</gene>
<feature type="non-terminal residue" evidence="2">
    <location>
        <position position="1"/>
    </location>
</feature>
<accession>A0ABN7VFM8</accession>
<feature type="compositionally biased region" description="Basic and acidic residues" evidence="1">
    <location>
        <begin position="251"/>
        <end position="264"/>
    </location>
</feature>
<keyword evidence="3" id="KW-1185">Reference proteome</keyword>
<dbReference type="EMBL" id="CAJVQB010014308">
    <property type="protein sequence ID" value="CAG8767622.1"/>
    <property type="molecule type" value="Genomic_DNA"/>
</dbReference>
<dbReference type="Proteomes" id="UP000789901">
    <property type="component" value="Unassembled WGS sequence"/>
</dbReference>
<evidence type="ECO:0000313" key="3">
    <source>
        <dbReference type="Proteomes" id="UP000789901"/>
    </source>
</evidence>
<evidence type="ECO:0000313" key="2">
    <source>
        <dbReference type="EMBL" id="CAG8767622.1"/>
    </source>
</evidence>
<comment type="caution">
    <text evidence="2">The sequence shown here is derived from an EMBL/GenBank/DDBJ whole genome shotgun (WGS) entry which is preliminary data.</text>
</comment>
<protein>
    <submittedName>
        <fullName evidence="2">16854_t:CDS:1</fullName>
    </submittedName>
</protein>
<feature type="compositionally biased region" description="Polar residues" evidence="1">
    <location>
        <begin position="165"/>
        <end position="180"/>
    </location>
</feature>
<organism evidence="2 3">
    <name type="scientific">Gigaspora margarita</name>
    <dbReference type="NCBI Taxonomy" id="4874"/>
    <lineage>
        <taxon>Eukaryota</taxon>
        <taxon>Fungi</taxon>
        <taxon>Fungi incertae sedis</taxon>
        <taxon>Mucoromycota</taxon>
        <taxon>Glomeromycotina</taxon>
        <taxon>Glomeromycetes</taxon>
        <taxon>Diversisporales</taxon>
        <taxon>Gigasporaceae</taxon>
        <taxon>Gigaspora</taxon>
    </lineage>
</organism>
<name>A0ABN7VFM8_GIGMA</name>
<evidence type="ECO:0000256" key="1">
    <source>
        <dbReference type="SAM" id="MobiDB-lite"/>
    </source>
</evidence>
<reference evidence="2 3" key="1">
    <citation type="submission" date="2021-06" db="EMBL/GenBank/DDBJ databases">
        <authorList>
            <person name="Kallberg Y."/>
            <person name="Tangrot J."/>
            <person name="Rosling A."/>
        </authorList>
    </citation>
    <scope>NUCLEOTIDE SEQUENCE [LARGE SCALE GENOMIC DNA]</scope>
    <source>
        <strain evidence="2 3">120-4 pot B 10/14</strain>
    </source>
</reference>